<feature type="compositionally biased region" description="Basic and acidic residues" evidence="5">
    <location>
        <begin position="2267"/>
        <end position="2277"/>
    </location>
</feature>
<feature type="compositionally biased region" description="Low complexity" evidence="5">
    <location>
        <begin position="2278"/>
        <end position="2290"/>
    </location>
</feature>
<reference evidence="7" key="1">
    <citation type="submission" date="2018-01" db="EMBL/GenBank/DDBJ databases">
        <title>An insight into the sialome of Amazonian anophelines.</title>
        <authorList>
            <person name="Ribeiro J.M."/>
            <person name="Scarpassa V."/>
            <person name="Calvo E."/>
        </authorList>
    </citation>
    <scope>NUCLEOTIDE SEQUENCE</scope>
    <source>
        <tissue evidence="7">Salivary glands</tissue>
    </source>
</reference>
<feature type="region of interest" description="Disordered" evidence="5">
    <location>
        <begin position="1058"/>
        <end position="1102"/>
    </location>
</feature>
<dbReference type="InterPro" id="IPR012934">
    <property type="entry name" value="Znf_AD"/>
</dbReference>
<feature type="region of interest" description="Disordered" evidence="5">
    <location>
        <begin position="2161"/>
        <end position="2181"/>
    </location>
</feature>
<feature type="compositionally biased region" description="Acidic residues" evidence="5">
    <location>
        <begin position="2502"/>
        <end position="2514"/>
    </location>
</feature>
<feature type="compositionally biased region" description="Basic and acidic residues" evidence="5">
    <location>
        <begin position="938"/>
        <end position="950"/>
    </location>
</feature>
<feature type="compositionally biased region" description="Basic and acidic residues" evidence="5">
    <location>
        <begin position="2362"/>
        <end position="2378"/>
    </location>
</feature>
<feature type="compositionally biased region" description="Acidic residues" evidence="5">
    <location>
        <begin position="1061"/>
        <end position="1070"/>
    </location>
</feature>
<dbReference type="Pfam" id="PF07776">
    <property type="entry name" value="zf-AD"/>
    <property type="match status" value="1"/>
</dbReference>
<feature type="region of interest" description="Disordered" evidence="5">
    <location>
        <begin position="1474"/>
        <end position="1524"/>
    </location>
</feature>
<feature type="binding site" evidence="4">
    <location>
        <position position="38"/>
    </location>
    <ligand>
        <name>Zn(2+)</name>
        <dbReference type="ChEBI" id="CHEBI:29105"/>
    </ligand>
</feature>
<evidence type="ECO:0000256" key="2">
    <source>
        <dbReference type="ARBA" id="ARBA00022771"/>
    </source>
</evidence>
<feature type="compositionally biased region" description="Basic and acidic residues" evidence="5">
    <location>
        <begin position="2529"/>
        <end position="2541"/>
    </location>
</feature>
<feature type="compositionally biased region" description="Low complexity" evidence="5">
    <location>
        <begin position="2425"/>
        <end position="2441"/>
    </location>
</feature>
<feature type="compositionally biased region" description="Polar residues" evidence="5">
    <location>
        <begin position="1391"/>
        <end position="1400"/>
    </location>
</feature>
<dbReference type="InterPro" id="IPR007588">
    <property type="entry name" value="Znf_FLYWCH"/>
</dbReference>
<feature type="region of interest" description="Disordered" evidence="5">
    <location>
        <begin position="1678"/>
        <end position="1710"/>
    </location>
</feature>
<feature type="compositionally biased region" description="Acidic residues" evidence="5">
    <location>
        <begin position="1875"/>
        <end position="1893"/>
    </location>
</feature>
<evidence type="ECO:0000313" key="7">
    <source>
        <dbReference type="EMBL" id="MBW37027.1"/>
    </source>
</evidence>
<feature type="binding site" evidence="4">
    <location>
        <position position="87"/>
    </location>
    <ligand>
        <name>Zn(2+)</name>
        <dbReference type="ChEBI" id="CHEBI:29105"/>
    </ligand>
</feature>
<feature type="compositionally biased region" description="Basic and acidic residues" evidence="5">
    <location>
        <begin position="2408"/>
        <end position="2423"/>
    </location>
</feature>
<keyword evidence="3 4" id="KW-0862">Zinc</keyword>
<feature type="compositionally biased region" description="Basic and acidic residues" evidence="5">
    <location>
        <begin position="972"/>
        <end position="983"/>
    </location>
</feature>
<evidence type="ECO:0000256" key="5">
    <source>
        <dbReference type="SAM" id="MobiDB-lite"/>
    </source>
</evidence>
<feature type="compositionally biased region" description="Basic and acidic residues" evidence="5">
    <location>
        <begin position="1071"/>
        <end position="1091"/>
    </location>
</feature>
<keyword evidence="2 4" id="KW-0863">Zinc-finger</keyword>
<dbReference type="GO" id="GO:0008270">
    <property type="term" value="F:zinc ion binding"/>
    <property type="evidence" value="ECO:0007669"/>
    <property type="project" value="UniProtKB-UniRule"/>
</dbReference>
<name>A0A2M4A8A2_9DIPT</name>
<protein>
    <recommendedName>
        <fullName evidence="6">ZAD domain-containing protein</fullName>
    </recommendedName>
</protein>
<dbReference type="SMART" id="SM00868">
    <property type="entry name" value="zf-AD"/>
    <property type="match status" value="1"/>
</dbReference>
<dbReference type="PROSITE" id="PS51915">
    <property type="entry name" value="ZAD"/>
    <property type="match status" value="1"/>
</dbReference>
<proteinExistence type="predicted"/>
<keyword evidence="1 4" id="KW-0479">Metal-binding</keyword>
<accession>A0A2M4A8A2</accession>
<feature type="region of interest" description="Disordered" evidence="5">
    <location>
        <begin position="1594"/>
        <end position="1618"/>
    </location>
</feature>
<dbReference type="Gene3D" id="2.20.25.240">
    <property type="match status" value="16"/>
</dbReference>
<feature type="compositionally biased region" description="Acidic residues" evidence="5">
    <location>
        <begin position="481"/>
        <end position="494"/>
    </location>
</feature>
<feature type="region of interest" description="Disordered" evidence="5">
    <location>
        <begin position="1388"/>
        <end position="1410"/>
    </location>
</feature>
<evidence type="ECO:0000259" key="6">
    <source>
        <dbReference type="PROSITE" id="PS51915"/>
    </source>
</evidence>
<feature type="region of interest" description="Disordered" evidence="5">
    <location>
        <begin position="2362"/>
        <end position="2541"/>
    </location>
</feature>
<evidence type="ECO:0000256" key="3">
    <source>
        <dbReference type="ARBA" id="ARBA00022833"/>
    </source>
</evidence>
<dbReference type="PANTHER" id="PTHR39942:SF1">
    <property type="entry name" value="BCDNA.LD26519-RELATED"/>
    <property type="match status" value="1"/>
</dbReference>
<evidence type="ECO:0000256" key="1">
    <source>
        <dbReference type="ARBA" id="ARBA00022723"/>
    </source>
</evidence>
<feature type="region of interest" description="Disordered" evidence="5">
    <location>
        <begin position="1863"/>
        <end position="1912"/>
    </location>
</feature>
<dbReference type="PANTHER" id="PTHR39942">
    <property type="entry name" value="BCDNA.LD26519-RELATED"/>
    <property type="match status" value="1"/>
</dbReference>
<sequence length="2541" mass="285913">MANVVDGRPSDGGNLFHLSLDGSNSLAESEYAIRFGCCRLCCNDESNLRELFPGGYRDEVLLRKIVACTTVKIEYSDDEDALICFACVSKIEEFYQYREQCRTNDVLQRNWKRRLARSVEPAQLTLIPVDSIKQEKTADLDSFYDSTVQYEDHELDDAAEFQSSSGLHVLDSSQAHATTSYEHSSNARPLHNLLEPMEDPVDEFFDYKGSDENYEISDDGTYGQVRVKQELDLDDDIDERLYVASDDETQHDPYAAGDDHTTMVIDHSMMTPEENVPATVCKRRLVKSRSGKQYMFCEGFLFSQRASAAPPAGTSLQWHCVARDCVAMLQQNDQNQMVWVKRQHNHHNPVTKNATVHTILRFLGGLEEAERVKQGRASRGQKTEPEVAPSTSDYKFVVNIRNGTSIVHNGFQYSQKHQRQDGTTYWKCRVNAGTCEAGIFLTPSKKIETIGSHNHDAQCSNAGSTRRRRRRARRLTGQRTDDDDEDELEEEDGHDDVGDASGQDELVDQSEDIDLSAYLSSHMNAESEPQELSLPVETPSGDGHEDGAGSSGKPSEPTGAPGTLRRGYNFQIVRNVNQKLRLLFDGCLYEKESQREDGAIVWRCRRNYDRCNAQAIQHQHGLVEILGTHEHDQVRQKRVNLLSSTGSFAYRLFRTANGKEQLVYDGYRYQRRCVNGKMTDRWRCVSSAAECRAMVVVSADGMVYTLQSQTHCHEPTEKKVRRPATNESDINAKKQPLVSIRPLNILKANDRLHTKTPSPKNLAGHVTRIIPAMARRYGYRLIQNKKGNEGLVLRGYRYCKRLVTPDGTIKWYCRMNFKTCTAKLTMAPNGSIVHDGTTHHNHGPSEEVPKEPKAKVAKNGQRRRVFKLDEKTFTESEWYFVKNTKNGESLVHAGYRYTRKGDRVDKSSLWRCSQRTIGCWAGIILFPDETIAKANEHEHCHPPTELDPQRDGTAATSPWTASADAESDLSDQDDKPKLTDASEQRTIIPKAEAAYRIVKNRLNTNSVLFRGGRFVHRGHRSDGSVAWICNMSKAQCRAAFKIHPDGGLEIVNEQHNHPLVPEEDDGGSQDEEGKEHQKEEKGDEEDEKKQVDGTAGDQAGDQEYYYSTNRINRECLVYDHCRYGKSGTRADGSVMWRCGMNGNTCLARVCVDPDGKLTHYREYTHNHRPLDELPPVVRLPDQATDNGHGSSSFSSSTALTPKTVNTKPVIKGNIISWNHHRYRKMQTVQADGSSVWACTTSDYCSAKVKTITQEGGRMKVQSMYSHNHDPPDQQQQQQQRECDELFELYRTPRGRLALLYEGYRYSLQTERTNGDSTWRCYAKKHCRAAVVVSVDGTTVTRTKDEHIHGTNADGVAGVKLTLGRKPGTFQELVKRFFTHRIIPSVEEERSPVTTRVETNPSSSSSSHAPLRYTHCGEYGFERNIKGQKRLVHEGRRYYLGYTLSNGVTVWRCAYRKPLKCVALLRLSKAGKILPSADNEHNHPVEVTSSAAASASSSSRSVASQQELETAGEEESCTDAEREDGTVSSYRYVRTTEDRSRALLYNGELFRPTEIQRASDNATLWRCVRASTSSEGTAGCRAKLYVLPSGQIQNAGDGRHNHEAEQEPPAPLYREQIGPDGTRDYQFEGRFGRTIRCQNFRYQRTWERKDGLEYYRCIGFQPHGCRMMMKLSADKVLTHHRGEAHSHPPCAPGSASVPSSPLTGTAARSKPSLSPAAAAAAAAPGTAKRSSLASSKVADGTAAVYKDYRIQKKPRGSILQHHGYEYWTHSRLANGTVSYRCRMQFKLKCFATVSIDGRTRLLTMRHDLSHNHPPTDETYVPTEKPEEVDEVEELEEKADQAIDVAADKSMEQLSSLHRRMLAMGDRKAKENSSSSTDEEQNDEDDDDEEDEEAVAEAGVEFGNSSNGAVAVGAGRTGSYTKKTKKYSFIKVSQHKRCLMYEEYFYDFDKDLPDGHKRYVCSRFTATNACQASVLLLMPSGRLLVSAQTTKHSHTPPGSEFILRNIGRGSRHFQITESRLGRSVLLYEGQRYQTPRSKPDGSVIWSCQELIGQSNKRCYVSQEILPNGRAAPPSDREHQHPPWQSQKSVVPRASSVESATVPASPTKILLHGGYRYEYGRKCADNSILWLCSRRPDCQASIYRLADGGILNGMKTEHTHRPDVVSGTELTPQQQQQQQSASSITAVDRQRIAANAIRRFSYPTPRSAAATGTGVGKTRNSIGAMCYKGYRYWHNRTLSDGIQYWRCCKRQKQRCLVTLQILPDGTIVDDANHSHTHRGEQQQSPSEQEQEQQQTKDLDQKVKEDDEEGEEEVVAPQTTRFSGYRLHRSHLRSDGSAIYQCRRDENCPYQVLRLANGEMVARTDAKHSCEATQTSERRSENDQPVQSGDDREDSSTLGPFVKRIRLVGAFKQEEQSKEGSFDRKGATSDNNDNDGNLLQLSSNNNHDDAKAITPVEQDEGDSNFSRIPDGEPEEEELEAIEKEDEVNDDEAAVAVPLATEHDNSTEDDVNESIEVVDPDWNRQDHNDEEDNVHDQGKLVEDTPM</sequence>
<organism evidence="7">
    <name type="scientific">Anopheles triannulatus</name>
    <dbReference type="NCBI Taxonomy" id="58253"/>
    <lineage>
        <taxon>Eukaryota</taxon>
        <taxon>Metazoa</taxon>
        <taxon>Ecdysozoa</taxon>
        <taxon>Arthropoda</taxon>
        <taxon>Hexapoda</taxon>
        <taxon>Insecta</taxon>
        <taxon>Pterygota</taxon>
        <taxon>Neoptera</taxon>
        <taxon>Endopterygota</taxon>
        <taxon>Diptera</taxon>
        <taxon>Nematocera</taxon>
        <taxon>Culicoidea</taxon>
        <taxon>Culicidae</taxon>
        <taxon>Anophelinae</taxon>
        <taxon>Anopheles</taxon>
    </lineage>
</organism>
<dbReference type="Gene3D" id="3.40.1800.20">
    <property type="match status" value="1"/>
</dbReference>
<feature type="region of interest" description="Disordered" evidence="5">
    <location>
        <begin position="938"/>
        <end position="984"/>
    </location>
</feature>
<evidence type="ECO:0000256" key="4">
    <source>
        <dbReference type="PROSITE-ProRule" id="PRU01263"/>
    </source>
</evidence>
<feature type="binding site" evidence="4">
    <location>
        <position position="84"/>
    </location>
    <ligand>
        <name>Zn(2+)</name>
        <dbReference type="ChEBI" id="CHEBI:29105"/>
    </ligand>
</feature>
<feature type="compositionally biased region" description="Low complexity" evidence="5">
    <location>
        <begin position="1488"/>
        <end position="1503"/>
    </location>
</feature>
<feature type="binding site" evidence="4">
    <location>
        <position position="41"/>
    </location>
    <ligand>
        <name>Zn(2+)</name>
        <dbReference type="ChEBI" id="CHEBI:29105"/>
    </ligand>
</feature>
<feature type="compositionally biased region" description="Acidic residues" evidence="5">
    <location>
        <begin position="2467"/>
        <end position="2488"/>
    </location>
</feature>
<feature type="region of interest" description="Disordered" evidence="5">
    <location>
        <begin position="1806"/>
        <end position="1832"/>
    </location>
</feature>
<dbReference type="SUPFAM" id="SSF57716">
    <property type="entry name" value="Glucocorticoid receptor-like (DNA-binding domain)"/>
    <property type="match status" value="1"/>
</dbReference>
<feature type="region of interest" description="Disordered" evidence="5">
    <location>
        <begin position="523"/>
        <end position="565"/>
    </location>
</feature>
<feature type="compositionally biased region" description="Basic residues" evidence="5">
    <location>
        <begin position="465"/>
        <end position="476"/>
    </location>
</feature>
<feature type="region of interest" description="Disordered" evidence="5">
    <location>
        <begin position="452"/>
        <end position="502"/>
    </location>
</feature>
<feature type="domain" description="ZAD" evidence="6">
    <location>
        <begin position="36"/>
        <end position="111"/>
    </location>
</feature>
<dbReference type="GO" id="GO:0005634">
    <property type="term" value="C:nucleus"/>
    <property type="evidence" value="ECO:0007669"/>
    <property type="project" value="InterPro"/>
</dbReference>
<dbReference type="EMBL" id="GGFK01003706">
    <property type="protein sequence ID" value="MBW37027.1"/>
    <property type="molecule type" value="Transcribed_RNA"/>
</dbReference>
<feature type="region of interest" description="Disordered" evidence="5">
    <location>
        <begin position="2265"/>
        <end position="2317"/>
    </location>
</feature>
<feature type="region of interest" description="Disordered" evidence="5">
    <location>
        <begin position="2064"/>
        <end position="2100"/>
    </location>
</feature>
<feature type="compositionally biased region" description="Basic and acidic residues" evidence="5">
    <location>
        <begin position="2291"/>
        <end position="2301"/>
    </location>
</feature>
<dbReference type="Pfam" id="PF04500">
    <property type="entry name" value="FLYWCH"/>
    <property type="match status" value="7"/>
</dbReference>